<proteinExistence type="predicted"/>
<accession>A0A0A9HPM0</accession>
<sequence length="37" mass="4101">MLVTRNSNFYSPAADESLKTIDDTNNLRAQGVFGIKL</sequence>
<evidence type="ECO:0000313" key="1">
    <source>
        <dbReference type="EMBL" id="JAE38637.1"/>
    </source>
</evidence>
<reference evidence="1" key="2">
    <citation type="journal article" date="2015" name="Data Brief">
        <title>Shoot transcriptome of the giant reed, Arundo donax.</title>
        <authorList>
            <person name="Barrero R.A."/>
            <person name="Guerrero F.D."/>
            <person name="Moolhuijzen P."/>
            <person name="Goolsby J.A."/>
            <person name="Tidwell J."/>
            <person name="Bellgard S.E."/>
            <person name="Bellgard M.I."/>
        </authorList>
    </citation>
    <scope>NUCLEOTIDE SEQUENCE</scope>
    <source>
        <tissue evidence="1">Shoot tissue taken approximately 20 cm above the soil surface</tissue>
    </source>
</reference>
<dbReference type="EMBL" id="GBRH01159259">
    <property type="protein sequence ID" value="JAE38637.1"/>
    <property type="molecule type" value="Transcribed_RNA"/>
</dbReference>
<name>A0A0A9HPM0_ARUDO</name>
<organism evidence="1">
    <name type="scientific">Arundo donax</name>
    <name type="common">Giant reed</name>
    <name type="synonym">Donax arundinaceus</name>
    <dbReference type="NCBI Taxonomy" id="35708"/>
    <lineage>
        <taxon>Eukaryota</taxon>
        <taxon>Viridiplantae</taxon>
        <taxon>Streptophyta</taxon>
        <taxon>Embryophyta</taxon>
        <taxon>Tracheophyta</taxon>
        <taxon>Spermatophyta</taxon>
        <taxon>Magnoliopsida</taxon>
        <taxon>Liliopsida</taxon>
        <taxon>Poales</taxon>
        <taxon>Poaceae</taxon>
        <taxon>PACMAD clade</taxon>
        <taxon>Arundinoideae</taxon>
        <taxon>Arundineae</taxon>
        <taxon>Arundo</taxon>
    </lineage>
</organism>
<dbReference type="AlphaFoldDB" id="A0A0A9HPM0"/>
<reference evidence="1" key="1">
    <citation type="submission" date="2014-09" db="EMBL/GenBank/DDBJ databases">
        <authorList>
            <person name="Magalhaes I.L.F."/>
            <person name="Oliveira U."/>
            <person name="Santos F.R."/>
            <person name="Vidigal T.H.D.A."/>
            <person name="Brescovit A.D."/>
            <person name="Santos A.J."/>
        </authorList>
    </citation>
    <scope>NUCLEOTIDE SEQUENCE</scope>
    <source>
        <tissue evidence="1">Shoot tissue taken approximately 20 cm above the soil surface</tissue>
    </source>
</reference>
<protein>
    <submittedName>
        <fullName evidence="1">Uncharacterized protein</fullName>
    </submittedName>
</protein>